<dbReference type="GO" id="GO:0061631">
    <property type="term" value="F:ubiquitin conjugating enzyme activity"/>
    <property type="evidence" value="ECO:0007669"/>
    <property type="project" value="UniProtKB-EC"/>
</dbReference>
<feature type="domain" description="UBC core" evidence="13">
    <location>
        <begin position="5"/>
        <end position="162"/>
    </location>
</feature>
<evidence type="ECO:0000256" key="11">
    <source>
        <dbReference type="ARBA" id="ARBA00039885"/>
    </source>
</evidence>
<dbReference type="EMBL" id="CALTRL010005918">
    <property type="protein sequence ID" value="CAH7687866.1"/>
    <property type="molecule type" value="Genomic_DNA"/>
</dbReference>
<dbReference type="InterPro" id="IPR016135">
    <property type="entry name" value="UBQ-conjugating_enzyme/RWD"/>
</dbReference>
<evidence type="ECO:0000256" key="5">
    <source>
        <dbReference type="ARBA" id="ARBA00022741"/>
    </source>
</evidence>
<dbReference type="GO" id="GO:0005524">
    <property type="term" value="F:ATP binding"/>
    <property type="evidence" value="ECO:0007669"/>
    <property type="project" value="UniProtKB-KW"/>
</dbReference>
<evidence type="ECO:0000256" key="4">
    <source>
        <dbReference type="ARBA" id="ARBA00022692"/>
    </source>
</evidence>
<evidence type="ECO:0000256" key="7">
    <source>
        <dbReference type="ARBA" id="ARBA00022824"/>
    </source>
</evidence>
<dbReference type="Pfam" id="PF00179">
    <property type="entry name" value="UQ_con"/>
    <property type="match status" value="1"/>
</dbReference>
<dbReference type="EC" id="2.3.2.23" evidence="2"/>
<keyword evidence="6" id="KW-0833">Ubl conjugation pathway</keyword>
<dbReference type="CDD" id="cd23799">
    <property type="entry name" value="UBCc_UBE2J"/>
    <property type="match status" value="1"/>
</dbReference>
<keyword evidence="15" id="KW-1185">Reference proteome</keyword>
<comment type="subcellular location">
    <subcellularLocation>
        <location evidence="1">Endoplasmic reticulum membrane</location>
    </subcellularLocation>
</comment>
<keyword evidence="5" id="KW-0547">Nucleotide-binding</keyword>
<keyword evidence="8" id="KW-0067">ATP-binding</keyword>
<evidence type="ECO:0000256" key="6">
    <source>
        <dbReference type="ARBA" id="ARBA00022786"/>
    </source>
</evidence>
<evidence type="ECO:0000259" key="13">
    <source>
        <dbReference type="PROSITE" id="PS50127"/>
    </source>
</evidence>
<name>A0AAV0BNV2_PHAPC</name>
<dbReference type="AlphaFoldDB" id="A0AAV0BNV2"/>
<evidence type="ECO:0000256" key="3">
    <source>
        <dbReference type="ARBA" id="ARBA00022679"/>
    </source>
</evidence>
<evidence type="ECO:0000256" key="9">
    <source>
        <dbReference type="ARBA" id="ARBA00022989"/>
    </source>
</evidence>
<dbReference type="InterPro" id="IPR000608">
    <property type="entry name" value="UBC"/>
</dbReference>
<gene>
    <name evidence="14" type="ORF">PPACK8108_LOCUS22723</name>
</gene>
<evidence type="ECO:0000256" key="1">
    <source>
        <dbReference type="ARBA" id="ARBA00004586"/>
    </source>
</evidence>
<dbReference type="InterPro" id="IPR050113">
    <property type="entry name" value="Ub_conjugating_enzyme"/>
</dbReference>
<proteinExistence type="predicted"/>
<evidence type="ECO:0000256" key="12">
    <source>
        <dbReference type="ARBA" id="ARBA00042181"/>
    </source>
</evidence>
<dbReference type="PANTHER" id="PTHR24067">
    <property type="entry name" value="UBIQUITIN-CONJUGATING ENZYME E2"/>
    <property type="match status" value="1"/>
</dbReference>
<evidence type="ECO:0000256" key="10">
    <source>
        <dbReference type="ARBA" id="ARBA00023136"/>
    </source>
</evidence>
<evidence type="ECO:0000256" key="8">
    <source>
        <dbReference type="ARBA" id="ARBA00022840"/>
    </source>
</evidence>
<dbReference type="SUPFAM" id="SSF54495">
    <property type="entry name" value="UBC-like"/>
    <property type="match status" value="1"/>
</dbReference>
<dbReference type="FunFam" id="3.10.110.10:FF:000023">
    <property type="entry name" value="Ubiquitin-conjugating enzyme E2 J2"/>
    <property type="match status" value="1"/>
</dbReference>
<dbReference type="Gene3D" id="3.10.110.10">
    <property type="entry name" value="Ubiquitin Conjugating Enzyme"/>
    <property type="match status" value="1"/>
</dbReference>
<dbReference type="GO" id="GO:0005789">
    <property type="term" value="C:endoplasmic reticulum membrane"/>
    <property type="evidence" value="ECO:0007669"/>
    <property type="project" value="UniProtKB-SubCell"/>
</dbReference>
<reference evidence="14" key="1">
    <citation type="submission" date="2022-06" db="EMBL/GenBank/DDBJ databases">
        <authorList>
            <consortium name="SYNGENTA / RWTH Aachen University"/>
        </authorList>
    </citation>
    <scope>NUCLEOTIDE SEQUENCE</scope>
</reference>
<dbReference type="Proteomes" id="UP001153365">
    <property type="component" value="Unassembled WGS sequence"/>
</dbReference>
<keyword evidence="10" id="KW-0472">Membrane</keyword>
<keyword evidence="3" id="KW-0808">Transferase</keyword>
<keyword evidence="9" id="KW-1133">Transmembrane helix</keyword>
<keyword evidence="4" id="KW-0812">Transmembrane</keyword>
<organism evidence="14 15">
    <name type="scientific">Phakopsora pachyrhizi</name>
    <name type="common">Asian soybean rust disease fungus</name>
    <dbReference type="NCBI Taxonomy" id="170000"/>
    <lineage>
        <taxon>Eukaryota</taxon>
        <taxon>Fungi</taxon>
        <taxon>Dikarya</taxon>
        <taxon>Basidiomycota</taxon>
        <taxon>Pucciniomycotina</taxon>
        <taxon>Pucciniomycetes</taxon>
        <taxon>Pucciniales</taxon>
        <taxon>Phakopsoraceae</taxon>
        <taxon>Phakopsora</taxon>
    </lineage>
</organism>
<dbReference type="SMART" id="SM00212">
    <property type="entry name" value="UBCc"/>
    <property type="match status" value="1"/>
</dbReference>
<comment type="caution">
    <text evidence="14">The sequence shown here is derived from an EMBL/GenBank/DDBJ whole genome shotgun (WGS) entry which is preliminary data.</text>
</comment>
<protein>
    <recommendedName>
        <fullName evidence="11">Ubiquitin-conjugating enzyme E2 6</fullName>
        <ecNumber evidence="2">2.3.2.23</ecNumber>
    </recommendedName>
    <alternativeName>
        <fullName evidence="12">E2 ubiquitin-conjugating enzyme 6</fullName>
    </alternativeName>
</protein>
<evidence type="ECO:0000256" key="2">
    <source>
        <dbReference type="ARBA" id="ARBA00012486"/>
    </source>
</evidence>
<keyword evidence="7" id="KW-0256">Endoplasmic reticulum</keyword>
<evidence type="ECO:0000313" key="15">
    <source>
        <dbReference type="Proteomes" id="UP001153365"/>
    </source>
</evidence>
<evidence type="ECO:0000313" key="14">
    <source>
        <dbReference type="EMBL" id="CAH7687866.1"/>
    </source>
</evidence>
<sequence>MASKQAHKRLMKEHADLNKCPPPFIIARPKESDILEWHYIIRGPPDTPYAGGEFWGTVIFPSEYPFKPPGIKMITPSGRFQPDRKICTSMSDYHPGSWNPAWSVATILTGLLSFMVGEEMTTGSVRSSDGDRRIFAKRSHAYNVSQVKFRTIFPEYSNPNIVVDLPNMGAPKSDSLPAPVISAKTDEDTIENKKTSTAKPAGGPIAERASQAMAKVQKGQSQLANNKPVLKATLAAFGLWMILSWWVS</sequence>
<accession>A0AAV0BNV2</accession>
<dbReference type="PROSITE" id="PS50127">
    <property type="entry name" value="UBC_2"/>
    <property type="match status" value="1"/>
</dbReference>